<dbReference type="GO" id="GO:0003755">
    <property type="term" value="F:peptidyl-prolyl cis-trans isomerase activity"/>
    <property type="evidence" value="ECO:0007669"/>
    <property type="project" value="InterPro"/>
</dbReference>
<dbReference type="InterPro" id="IPR046357">
    <property type="entry name" value="PPIase_dom_sf"/>
</dbReference>
<dbReference type="SUPFAM" id="SSF109998">
    <property type="entry name" value="Triger factor/SurA peptide-binding domain-like"/>
    <property type="match status" value="1"/>
</dbReference>
<evidence type="ECO:0008006" key="3">
    <source>
        <dbReference type="Google" id="ProtNLM"/>
    </source>
</evidence>
<name>A0A7W5DS78_9PORP</name>
<dbReference type="PROSITE" id="PS51257">
    <property type="entry name" value="PROKAR_LIPOPROTEIN"/>
    <property type="match status" value="1"/>
</dbReference>
<dbReference type="AlphaFoldDB" id="A0A7W5DS78"/>
<organism evidence="1 2">
    <name type="scientific">Microbacter margulisiae</name>
    <dbReference type="NCBI Taxonomy" id="1350067"/>
    <lineage>
        <taxon>Bacteria</taxon>
        <taxon>Pseudomonadati</taxon>
        <taxon>Bacteroidota</taxon>
        <taxon>Bacteroidia</taxon>
        <taxon>Bacteroidales</taxon>
        <taxon>Porphyromonadaceae</taxon>
        <taxon>Microbacter</taxon>
    </lineage>
</organism>
<comment type="caution">
    <text evidence="1">The sequence shown here is derived from an EMBL/GenBank/DDBJ whole genome shotgun (WGS) entry which is preliminary data.</text>
</comment>
<proteinExistence type="predicted"/>
<sequence>MRNKAVTALFLSTLLIISCTGNKTNDILLQAGKYAFTVADYNMLKTRMNSRFLSPKQESNLIDNAYIMAFALDNRYDTITLLSKKLMYGMRLYSSEVNGYVWNKKVKPNLKVSNNDINEAYAKRAVEYTIEFINFPDSVEMNKYCKRGSDFDTEKGFYALKRHVSAIPDITSSVLQSVYPFYPFGVYADKIYNAQKGDVLGPIEMSSGYFLLHVADIRTIRQPSYNNEKSIIKQELLNVIAEKYIMQSQNAILGMAKPQMHDKAILYMASKFDNKTRQWQGVDENRILMNYQFKGKMRFFTAGDLEEFINCEPISIGSPSKANDIKEMMQNFLMDIYLYEEAKNMKAGADPEFMAFKRYYRNKLFIQHYYDQYIYPKMKITPAEAQQYYNQNKNNQKGFESAMVAIYKFRDRKSAFNGLGVIYNYCRQNNRNPASPGLQLSMLPGILSVNKQVVIHVSDTTNNVGLINAISEANAGQMLMPLKINREFWVVCVLKKIGNAILPYKYAELGLERMLLERKTQEALDKQISILKVKYPLVINRLKKYMQDTEKREN</sequence>
<dbReference type="EMBL" id="JACHYB010000002">
    <property type="protein sequence ID" value="MBB3188111.1"/>
    <property type="molecule type" value="Genomic_DNA"/>
</dbReference>
<gene>
    <name evidence="1" type="ORF">FHX64_002309</name>
</gene>
<dbReference type="InterPro" id="IPR027304">
    <property type="entry name" value="Trigger_fact/SurA_dom_sf"/>
</dbReference>
<evidence type="ECO:0000313" key="1">
    <source>
        <dbReference type="EMBL" id="MBB3188111.1"/>
    </source>
</evidence>
<protein>
    <recommendedName>
        <fullName evidence="3">PpiC domain-containing protein</fullName>
    </recommendedName>
</protein>
<dbReference type="Proteomes" id="UP000544222">
    <property type="component" value="Unassembled WGS sequence"/>
</dbReference>
<reference evidence="1 2" key="1">
    <citation type="submission" date="2020-08" db="EMBL/GenBank/DDBJ databases">
        <title>Genomic Encyclopedia of Type Strains, Phase IV (KMG-IV): sequencing the most valuable type-strain genomes for metagenomic binning, comparative biology and taxonomic classification.</title>
        <authorList>
            <person name="Goeker M."/>
        </authorList>
    </citation>
    <scope>NUCLEOTIDE SEQUENCE [LARGE SCALE GENOMIC DNA]</scope>
    <source>
        <strain evidence="1 2">DSM 27471</strain>
    </source>
</reference>
<evidence type="ECO:0000313" key="2">
    <source>
        <dbReference type="Proteomes" id="UP000544222"/>
    </source>
</evidence>
<dbReference type="RefSeq" id="WP_183413897.1">
    <property type="nucleotide sequence ID" value="NZ_JACHYB010000002.1"/>
</dbReference>
<dbReference type="Gene3D" id="3.10.50.40">
    <property type="match status" value="1"/>
</dbReference>
<keyword evidence="2" id="KW-1185">Reference proteome</keyword>
<dbReference type="Gene3D" id="1.10.4030.10">
    <property type="entry name" value="Porin chaperone SurA, peptide-binding domain"/>
    <property type="match status" value="1"/>
</dbReference>
<accession>A0A7W5DS78</accession>